<reference evidence="4 5" key="1">
    <citation type="journal article" date="2018" name="Nat. Biotechnol.">
        <title>A standardized bacterial taxonomy based on genome phylogeny substantially revises the tree of life.</title>
        <authorList>
            <person name="Parks D.H."/>
            <person name="Chuvochina M."/>
            <person name="Waite D.W."/>
            <person name="Rinke C."/>
            <person name="Skarshewski A."/>
            <person name="Chaumeil P.A."/>
            <person name="Hugenholtz P."/>
        </authorList>
    </citation>
    <scope>NUCLEOTIDE SEQUENCE [LARGE SCALE GENOMIC DNA]</scope>
    <source>
        <strain evidence="4">UBA9669</strain>
    </source>
</reference>
<keyword evidence="1" id="KW-0175">Coiled coil</keyword>
<dbReference type="InterPro" id="IPR023346">
    <property type="entry name" value="Lysozyme-like_dom_sf"/>
</dbReference>
<proteinExistence type="predicted"/>
<gene>
    <name evidence="4" type="ORF">DHW29_13575</name>
</gene>
<evidence type="ECO:0000313" key="5">
    <source>
        <dbReference type="Proteomes" id="UP000263596"/>
    </source>
</evidence>
<feature type="region of interest" description="Disordered" evidence="2">
    <location>
        <begin position="1170"/>
        <end position="1201"/>
    </location>
</feature>
<evidence type="ECO:0000313" key="4">
    <source>
        <dbReference type="EMBL" id="HCK31108.1"/>
    </source>
</evidence>
<feature type="compositionally biased region" description="Polar residues" evidence="2">
    <location>
        <begin position="1184"/>
        <end position="1201"/>
    </location>
</feature>
<organism evidence="4 5">
    <name type="scientific">Acinetobacter ursingii</name>
    <dbReference type="NCBI Taxonomy" id="108980"/>
    <lineage>
        <taxon>Bacteria</taxon>
        <taxon>Pseudomonadati</taxon>
        <taxon>Pseudomonadota</taxon>
        <taxon>Gammaproteobacteria</taxon>
        <taxon>Moraxellales</taxon>
        <taxon>Moraxellaceae</taxon>
        <taxon>Acinetobacter</taxon>
    </lineage>
</organism>
<dbReference type="Gene3D" id="1.10.530.10">
    <property type="match status" value="1"/>
</dbReference>
<comment type="caution">
    <text evidence="4">The sequence shown here is derived from an EMBL/GenBank/DDBJ whole genome shotgun (WGS) entry which is preliminary data.</text>
</comment>
<dbReference type="SUPFAM" id="SSF53955">
    <property type="entry name" value="Lysozyme-like"/>
    <property type="match status" value="1"/>
</dbReference>
<accession>A0A3D2SQ73</accession>
<dbReference type="Pfam" id="PF01464">
    <property type="entry name" value="SLT"/>
    <property type="match status" value="1"/>
</dbReference>
<dbReference type="Proteomes" id="UP000263596">
    <property type="component" value="Unassembled WGS sequence"/>
</dbReference>
<feature type="coiled-coil region" evidence="1">
    <location>
        <begin position="896"/>
        <end position="923"/>
    </location>
</feature>
<evidence type="ECO:0000256" key="1">
    <source>
        <dbReference type="SAM" id="Coils"/>
    </source>
</evidence>
<name>A0A3D2SQ73_9GAMM</name>
<evidence type="ECO:0000256" key="2">
    <source>
        <dbReference type="SAM" id="MobiDB-lite"/>
    </source>
</evidence>
<protein>
    <submittedName>
        <fullName evidence="4">Replication protein</fullName>
    </submittedName>
</protein>
<dbReference type="AlphaFoldDB" id="A0A3D2SQ73"/>
<dbReference type="InterPro" id="IPR008258">
    <property type="entry name" value="Transglycosylase_SLT_dom_1"/>
</dbReference>
<sequence length="1228" mass="132851">MATASLGRLTLDLVARTASFSEPLNKAERQARNSGKGIAESMDVASIAVKGLSLAVGGLSVAGMVAYSEKVINAGNDIQRFSKLANASVSQFQYYAKGAETAGISLESFADKMKDMQDRIGDFQQTGGGPLADFFTNIAPRIDVTIQQFQKLSGPEALQLFYNSLEKAGASTNDMKFYMEQIISDSSLLIPLLEKNGQGFKFWGDAAKNAGAIMSDDMVKSLAEAKVNLQLLDLQWQGLQATLINDAIPVIEAIAENWDKVEAGATALATVVGVRLAAAFGIAGAQAAASLIQYTRYQVALARMAGETITLTTVTRGLGGAMLSLVGGPLGLIALGVQVAIAGGTYYAMTRKTEDATDAFDKQGKSIGDLVGHYNSLSQAKQRAFAYDAAKDLQADTEAYEAAKNQVATYASSIAETVLKQGESADQIRAWRQEFLQGGISAEELANRIGSLSDVTDVYNANMVKYSSAATDAKAKLDAQKSVVSSLKVATDEANNSQREQTKLVNESAGAWEKLTQKQREYITQLRKDASRDLYIKSLVGRGMGVDKANALADAQSSANGENAFKVGLPQSVVDATMKNFNLKNYSFNKSELAAIAKVQGIAKANNFAQIEGLYGLPVGTLAALVLQESGGNPNAVSPTGAKGLFQTTSIFRREYGLNANSSIEAQATAAAKDLAKKRAKFGTQDYALMAYNAGSDGLNSYLNGGLSSDKRKEVAGYVPGFQKWFAGVNGKTAVDNSILMPTQADILAQQTLAAQAQKDLSDKRKEIDAQYYTESEKLAKEHQDRIEKITQAYTGTAELKSRLAQEGALYKEQSTQLKVQREEDYANLTAFETDRVKQLEDYYARQIELAKTSTKINEQERAKEISGLQRKRDFEIAAVRREQDEQVQSAFEAYLNETEIVVKRYQREREEILANGELLDENRKKLLQANDMNQFRTLNQASDSVFQYGQNAAQALMQRQNPDAYARYSLQNQYSSDMSGLNDAYNNQVSGINLIKDENDRNAQLLQAHEQFLNDKNALDLQYDQSVKDLAQSQADSVLNAYSGILSQAETVWGSMTDLVKDSAGESSTAYKLMYFGQQQIAAAQATINAFLAYSNVLANAPYPLNMTLAPIALGLGMANVGMIEAQAIAGMAHNGIDNIPKEGTWLLDGGERVLNPQQNQDLTRYLNERQSGSGGGDVGIQVNVTDSGVTTSGGNTQDQKQLGQLIGNAVRAVIRQEQRQGGLLAK</sequence>
<feature type="domain" description="Transglycosylase SLT" evidence="3">
    <location>
        <begin position="609"/>
        <end position="704"/>
    </location>
</feature>
<evidence type="ECO:0000259" key="3">
    <source>
        <dbReference type="Pfam" id="PF01464"/>
    </source>
</evidence>
<dbReference type="EMBL" id="DPVE01000233">
    <property type="protein sequence ID" value="HCK31108.1"/>
    <property type="molecule type" value="Genomic_DNA"/>
</dbReference>